<keyword evidence="3" id="KW-1185">Reference proteome</keyword>
<name>A0ABQ9A0R7_9ROSI</name>
<comment type="caution">
    <text evidence="2">The sequence shown here is derived from an EMBL/GenBank/DDBJ whole genome shotgun (WGS) entry which is preliminary data.</text>
</comment>
<gene>
    <name evidence="2" type="ORF">OIU77_014952</name>
</gene>
<protein>
    <submittedName>
        <fullName evidence="2">Uncharacterized protein</fullName>
    </submittedName>
</protein>
<evidence type="ECO:0000256" key="1">
    <source>
        <dbReference type="SAM" id="SignalP"/>
    </source>
</evidence>
<reference evidence="2" key="1">
    <citation type="submission" date="2022-10" db="EMBL/GenBank/DDBJ databases">
        <authorList>
            <person name="Hyden B.L."/>
            <person name="Feng K."/>
            <person name="Yates T."/>
            <person name="Jawdy S."/>
            <person name="Smart L.B."/>
            <person name="Muchero W."/>
        </authorList>
    </citation>
    <scope>NUCLEOTIDE SEQUENCE</scope>
    <source>
        <tissue evidence="2">Shoot tip</tissue>
    </source>
</reference>
<keyword evidence="1" id="KW-0732">Signal</keyword>
<accession>A0ABQ9A0R7</accession>
<evidence type="ECO:0000313" key="2">
    <source>
        <dbReference type="EMBL" id="KAJ6313566.1"/>
    </source>
</evidence>
<reference evidence="2" key="2">
    <citation type="journal article" date="2023" name="Int. J. Mol. Sci.">
        <title>De Novo Assembly and Annotation of 11 Diverse Shrub Willow (Salix) Genomes Reveals Novel Gene Organization in Sex-Linked Regions.</title>
        <authorList>
            <person name="Hyden B."/>
            <person name="Feng K."/>
            <person name="Yates T.B."/>
            <person name="Jawdy S."/>
            <person name="Cereghino C."/>
            <person name="Smart L.B."/>
            <person name="Muchero W."/>
        </authorList>
    </citation>
    <scope>NUCLEOTIDE SEQUENCE</scope>
    <source>
        <tissue evidence="2">Shoot tip</tissue>
    </source>
</reference>
<feature type="signal peptide" evidence="1">
    <location>
        <begin position="1"/>
        <end position="17"/>
    </location>
</feature>
<proteinExistence type="predicted"/>
<dbReference type="EMBL" id="JAPFFI010000024">
    <property type="protein sequence ID" value="KAJ6313566.1"/>
    <property type="molecule type" value="Genomic_DNA"/>
</dbReference>
<dbReference type="Proteomes" id="UP001141253">
    <property type="component" value="Chromosome 10"/>
</dbReference>
<organism evidence="2 3">
    <name type="scientific">Salix suchowensis</name>
    <dbReference type="NCBI Taxonomy" id="1278906"/>
    <lineage>
        <taxon>Eukaryota</taxon>
        <taxon>Viridiplantae</taxon>
        <taxon>Streptophyta</taxon>
        <taxon>Embryophyta</taxon>
        <taxon>Tracheophyta</taxon>
        <taxon>Spermatophyta</taxon>
        <taxon>Magnoliopsida</taxon>
        <taxon>eudicotyledons</taxon>
        <taxon>Gunneridae</taxon>
        <taxon>Pentapetalae</taxon>
        <taxon>rosids</taxon>
        <taxon>fabids</taxon>
        <taxon>Malpighiales</taxon>
        <taxon>Salicaceae</taxon>
        <taxon>Saliceae</taxon>
        <taxon>Salix</taxon>
    </lineage>
</organism>
<evidence type="ECO:0000313" key="3">
    <source>
        <dbReference type="Proteomes" id="UP001141253"/>
    </source>
</evidence>
<sequence>MWKLWLRFKILTTPAFLQSPANLATIRSKRALQNPFPFIHSWCPRSYAAPNLVFFFLMNIHQTQYF</sequence>
<feature type="chain" id="PRO_5047402433" evidence="1">
    <location>
        <begin position="18"/>
        <end position="66"/>
    </location>
</feature>